<dbReference type="AlphaFoldDB" id="A0A9D4JDI6"/>
<feature type="non-terminal residue" evidence="1">
    <location>
        <position position="121"/>
    </location>
</feature>
<organism evidence="1 2">
    <name type="scientific">Dreissena polymorpha</name>
    <name type="common">Zebra mussel</name>
    <name type="synonym">Mytilus polymorpha</name>
    <dbReference type="NCBI Taxonomy" id="45954"/>
    <lineage>
        <taxon>Eukaryota</taxon>
        <taxon>Metazoa</taxon>
        <taxon>Spiralia</taxon>
        <taxon>Lophotrochozoa</taxon>
        <taxon>Mollusca</taxon>
        <taxon>Bivalvia</taxon>
        <taxon>Autobranchia</taxon>
        <taxon>Heteroconchia</taxon>
        <taxon>Euheterodonta</taxon>
        <taxon>Imparidentia</taxon>
        <taxon>Neoheterodontei</taxon>
        <taxon>Myida</taxon>
        <taxon>Dreissenoidea</taxon>
        <taxon>Dreissenidae</taxon>
        <taxon>Dreissena</taxon>
    </lineage>
</organism>
<sequence>AGKAFLRCTDYIRMLMALQFLPTPHIPHAFETLGLRATTDATRRLVAYISRKWPRDWSVFRQDVRSNKDLEVEGSDLHRITTTRSAKVQKSLAKQLNAPPPKFLIICRALTLLRGEGVRSP</sequence>
<accession>A0A9D4JDI6</accession>
<name>A0A9D4JDI6_DREPO</name>
<reference evidence="1" key="2">
    <citation type="submission" date="2020-11" db="EMBL/GenBank/DDBJ databases">
        <authorList>
            <person name="McCartney M.A."/>
            <person name="Auch B."/>
            <person name="Kono T."/>
            <person name="Mallez S."/>
            <person name="Becker A."/>
            <person name="Gohl D.M."/>
            <person name="Silverstein K.A.T."/>
            <person name="Koren S."/>
            <person name="Bechman K.B."/>
            <person name="Herman A."/>
            <person name="Abrahante J.E."/>
            <person name="Garbe J."/>
        </authorList>
    </citation>
    <scope>NUCLEOTIDE SEQUENCE</scope>
    <source>
        <strain evidence="1">Duluth1</strain>
        <tissue evidence="1">Whole animal</tissue>
    </source>
</reference>
<dbReference type="Proteomes" id="UP000828390">
    <property type="component" value="Unassembled WGS sequence"/>
</dbReference>
<dbReference type="EMBL" id="JAIWYP010000006">
    <property type="protein sequence ID" value="KAH3804633.1"/>
    <property type="molecule type" value="Genomic_DNA"/>
</dbReference>
<protein>
    <submittedName>
        <fullName evidence="1">Uncharacterized protein</fullName>
    </submittedName>
</protein>
<comment type="caution">
    <text evidence="1">The sequence shown here is derived from an EMBL/GenBank/DDBJ whole genome shotgun (WGS) entry which is preliminary data.</text>
</comment>
<keyword evidence="2" id="KW-1185">Reference proteome</keyword>
<reference evidence="1" key="1">
    <citation type="journal article" date="2019" name="bioRxiv">
        <title>The Genome of the Zebra Mussel, Dreissena polymorpha: A Resource for Invasive Species Research.</title>
        <authorList>
            <person name="McCartney M.A."/>
            <person name="Auch B."/>
            <person name="Kono T."/>
            <person name="Mallez S."/>
            <person name="Zhang Y."/>
            <person name="Obille A."/>
            <person name="Becker A."/>
            <person name="Abrahante J.E."/>
            <person name="Garbe J."/>
            <person name="Badalamenti J.P."/>
            <person name="Herman A."/>
            <person name="Mangelson H."/>
            <person name="Liachko I."/>
            <person name="Sullivan S."/>
            <person name="Sone E.D."/>
            <person name="Koren S."/>
            <person name="Silverstein K.A.T."/>
            <person name="Beckman K.B."/>
            <person name="Gohl D.M."/>
        </authorList>
    </citation>
    <scope>NUCLEOTIDE SEQUENCE</scope>
    <source>
        <strain evidence="1">Duluth1</strain>
        <tissue evidence="1">Whole animal</tissue>
    </source>
</reference>
<proteinExistence type="predicted"/>
<gene>
    <name evidence="1" type="ORF">DPMN_132922</name>
</gene>
<evidence type="ECO:0000313" key="2">
    <source>
        <dbReference type="Proteomes" id="UP000828390"/>
    </source>
</evidence>
<evidence type="ECO:0000313" key="1">
    <source>
        <dbReference type="EMBL" id="KAH3804633.1"/>
    </source>
</evidence>